<feature type="region of interest" description="Disordered" evidence="1">
    <location>
        <begin position="118"/>
        <end position="139"/>
    </location>
</feature>
<dbReference type="Gene3D" id="2.60.40.1210">
    <property type="entry name" value="Cellobiose dehydrogenase, cytochrome domain"/>
    <property type="match status" value="1"/>
</dbReference>
<feature type="region of interest" description="Disordered" evidence="1">
    <location>
        <begin position="542"/>
        <end position="579"/>
    </location>
</feature>
<feature type="region of interest" description="Disordered" evidence="1">
    <location>
        <begin position="821"/>
        <end position="900"/>
    </location>
</feature>
<evidence type="ECO:0000256" key="1">
    <source>
        <dbReference type="SAM" id="MobiDB-lite"/>
    </source>
</evidence>
<sequence>MSASARRILLLGATVILIGSSSSSSFLYRSNSRNVAYAQGVVVQQAPGSVPGSEPAAQAAINIGHGKIKRRGEDGEVVSAEVKIERQPLIAVPIIVQVSSQGEIVRSAAASGGVRFELDHQVPPPQEGAGSSSGSNKVRRADPMADQLMAPAEAVAAEAPTLVPEEADALENDAEHPVAAAPPTQDGAKLAEPAHVVSSDSELKAETNPATTLETTPNIQPIAQTEVHAEPNQESKEAAQAAFKEPELQTNQPEKITTEYPISAPAADASEKADQQPSTPSAPVIDLTLLDTDSNIHAILDGSAEELGSSQNSPPTYAAVISIKDTEANGPAKAEADVEEHKKKEEATAAAAQAAAESEVVDGMANVLVEQYRAKVEAELESYKSKVSPSDGQDVSEIGNLSSPGESIVLPAVDSAPMQPPSSVTTDKSQEKDRVEGKVIVSTEGKLVKVNKLNKNHDDFEGSQETNSGDDVDSRPQVLMHHHHYHVSGGSRKQQQTQQQQQQKQESSDSNNNVIVANDDGPLVFGSPALETTPAIHQVLGQIDNDDDDDEDEDDIDVETVTHSPPPSFPPTAVPPEELRNRGLVPSVKGGYHCTPQFCVNVSLTDDGQFATFHIERSMDETGWISLGIGYAMTTADLLIMWPNKDPASGGGPRGATLSRRISHAYVEPQLVSREESEIKASGKGESLYPENEYILHNPYKSHNGGDVATAMIAATQVFPAEGNRFIVQFTRPVRTQNRAHKLTPGKEQDFCWAYSPNPISADSVADPGAHITQHMSVGSFAMDVGANQPQLKDAILKQQEVDAKEAVIEKERKKWALEESNRRLEEDERERTKDEKHKVSAKHKAGGGSGSKTETSDALSRSWNWKNTQSTSHHQPLVNEVEDEGEVDGSSDALELQIR</sequence>
<evidence type="ECO:0000256" key="2">
    <source>
        <dbReference type="SAM" id="SignalP"/>
    </source>
</evidence>
<name>A0A9P6FDM6_9FUNG</name>
<dbReference type="Proteomes" id="UP000723463">
    <property type="component" value="Unassembled WGS sequence"/>
</dbReference>
<accession>A0A9P6FDM6</accession>
<feature type="compositionally biased region" description="Acidic residues" evidence="1">
    <location>
        <begin position="544"/>
        <end position="558"/>
    </location>
</feature>
<feature type="region of interest" description="Disordered" evidence="1">
    <location>
        <begin position="327"/>
        <end position="351"/>
    </location>
</feature>
<dbReference type="EMBL" id="JAAAXW010000030">
    <property type="protein sequence ID" value="KAF9548406.1"/>
    <property type="molecule type" value="Genomic_DNA"/>
</dbReference>
<feature type="region of interest" description="Disordered" evidence="1">
    <location>
        <begin position="383"/>
        <end position="528"/>
    </location>
</feature>
<feature type="chain" id="PRO_5040157197" description="DOMON domain-containing protein" evidence="2">
    <location>
        <begin position="24"/>
        <end position="900"/>
    </location>
</feature>
<gene>
    <name evidence="3" type="ORF">EC957_006622</name>
</gene>
<feature type="compositionally biased region" description="Pro residues" evidence="1">
    <location>
        <begin position="564"/>
        <end position="574"/>
    </location>
</feature>
<feature type="compositionally biased region" description="Basic and acidic residues" evidence="1">
    <location>
        <begin position="428"/>
        <end position="437"/>
    </location>
</feature>
<evidence type="ECO:0000313" key="3">
    <source>
        <dbReference type="EMBL" id="KAF9548406.1"/>
    </source>
</evidence>
<feature type="compositionally biased region" description="Acidic residues" evidence="1">
    <location>
        <begin position="881"/>
        <end position="890"/>
    </location>
</feature>
<reference evidence="3" key="1">
    <citation type="journal article" date="2020" name="Fungal Divers.">
        <title>Resolving the Mortierellaceae phylogeny through synthesis of multi-gene phylogenetics and phylogenomics.</title>
        <authorList>
            <person name="Vandepol N."/>
            <person name="Liber J."/>
            <person name="Desiro A."/>
            <person name="Na H."/>
            <person name="Kennedy M."/>
            <person name="Barry K."/>
            <person name="Grigoriev I.V."/>
            <person name="Miller A.N."/>
            <person name="O'Donnell K."/>
            <person name="Stajich J.E."/>
            <person name="Bonito G."/>
        </authorList>
    </citation>
    <scope>NUCLEOTIDE SEQUENCE</scope>
    <source>
        <strain evidence="3">NRRL 2591</strain>
    </source>
</reference>
<dbReference type="SUPFAM" id="SSF49344">
    <property type="entry name" value="CBD9-like"/>
    <property type="match status" value="1"/>
</dbReference>
<organism evidence="3 4">
    <name type="scientific">Mortierella hygrophila</name>
    <dbReference type="NCBI Taxonomy" id="979708"/>
    <lineage>
        <taxon>Eukaryota</taxon>
        <taxon>Fungi</taxon>
        <taxon>Fungi incertae sedis</taxon>
        <taxon>Mucoromycota</taxon>
        <taxon>Mortierellomycotina</taxon>
        <taxon>Mortierellomycetes</taxon>
        <taxon>Mortierellales</taxon>
        <taxon>Mortierellaceae</taxon>
        <taxon>Mortierella</taxon>
    </lineage>
</organism>
<feature type="compositionally biased region" description="Basic and acidic residues" evidence="1">
    <location>
        <begin position="227"/>
        <end position="237"/>
    </location>
</feature>
<evidence type="ECO:0008006" key="5">
    <source>
        <dbReference type="Google" id="ProtNLM"/>
    </source>
</evidence>
<evidence type="ECO:0000313" key="4">
    <source>
        <dbReference type="Proteomes" id="UP000723463"/>
    </source>
</evidence>
<feature type="compositionally biased region" description="Polar residues" evidence="1">
    <location>
        <begin position="208"/>
        <end position="223"/>
    </location>
</feature>
<feature type="compositionally biased region" description="Polar residues" evidence="1">
    <location>
        <begin position="857"/>
        <end position="875"/>
    </location>
</feature>
<feature type="compositionally biased region" description="Basic and acidic residues" evidence="1">
    <location>
        <begin position="821"/>
        <end position="839"/>
    </location>
</feature>
<feature type="compositionally biased region" description="Polar residues" evidence="1">
    <location>
        <begin position="385"/>
        <end position="405"/>
    </location>
</feature>
<feature type="compositionally biased region" description="Basic and acidic residues" evidence="1">
    <location>
        <begin position="334"/>
        <end position="347"/>
    </location>
</feature>
<feature type="region of interest" description="Disordered" evidence="1">
    <location>
        <begin position="178"/>
        <end position="285"/>
    </location>
</feature>
<proteinExistence type="predicted"/>
<protein>
    <recommendedName>
        <fullName evidence="5">DOMON domain-containing protein</fullName>
    </recommendedName>
</protein>
<feature type="signal peptide" evidence="2">
    <location>
        <begin position="1"/>
        <end position="23"/>
    </location>
</feature>
<comment type="caution">
    <text evidence="3">The sequence shown here is derived from an EMBL/GenBank/DDBJ whole genome shotgun (WGS) entry which is preliminary data.</text>
</comment>
<dbReference type="AlphaFoldDB" id="A0A9P6FDM6"/>
<keyword evidence="2" id="KW-0732">Signal</keyword>
<feature type="compositionally biased region" description="Low complexity" evidence="1">
    <location>
        <begin position="493"/>
        <end position="505"/>
    </location>
</feature>
<keyword evidence="4" id="KW-1185">Reference proteome</keyword>